<feature type="region of interest" description="Disordered" evidence="2">
    <location>
        <begin position="267"/>
        <end position="290"/>
    </location>
</feature>
<protein>
    <submittedName>
        <fullName evidence="3">Uncharacterized protein</fullName>
    </submittedName>
</protein>
<name>A0ABP0FT35_CLALP</name>
<accession>A0ABP0FT35</accession>
<evidence type="ECO:0000256" key="1">
    <source>
        <dbReference type="SAM" id="Coils"/>
    </source>
</evidence>
<sequence>MLGEFLTSARQCCEEANGIATKVSEKLDETSSNIINKLKECMEEMLPKVEMMQKIIQGKDDAETMLLNELSSIKSQLQQAVEQQNALKETLFEEMANKQEQQAQNLAGVLNQVTQSHTEILTEIKDCVMKPTTKSCDMWSQYSPQCNNFHTKSTVQRATDYSSVNLPKMTRCRKFPKFSSPVATVSPFRHTVGFYRQQPANKLYPSSSVNRSPLSNCNRQSNVSDRYDAVFVGTQSNRQIHEDMNRIGKDNNDDSVDALVNSLFGDEEENIHARPKKPPKRKNLRKNPSMNCESSVVDVLEISRDSQKENLPVEDDTDEEYPALSYHDVRLRRSNVQQTGRKMTTVLGQASDSDESDDIFCFTTTKHNQLKLG</sequence>
<evidence type="ECO:0000256" key="2">
    <source>
        <dbReference type="SAM" id="MobiDB-lite"/>
    </source>
</evidence>
<keyword evidence="1" id="KW-0175">Coiled coil</keyword>
<evidence type="ECO:0000313" key="4">
    <source>
        <dbReference type="Proteomes" id="UP001642483"/>
    </source>
</evidence>
<evidence type="ECO:0000313" key="3">
    <source>
        <dbReference type="EMBL" id="CAK8682811.1"/>
    </source>
</evidence>
<comment type="caution">
    <text evidence="3">The sequence shown here is derived from an EMBL/GenBank/DDBJ whole genome shotgun (WGS) entry which is preliminary data.</text>
</comment>
<gene>
    <name evidence="3" type="ORF">CVLEPA_LOCUS13588</name>
</gene>
<dbReference type="EMBL" id="CAWYQH010000096">
    <property type="protein sequence ID" value="CAK8682811.1"/>
    <property type="molecule type" value="Genomic_DNA"/>
</dbReference>
<feature type="compositionally biased region" description="Basic residues" evidence="2">
    <location>
        <begin position="273"/>
        <end position="285"/>
    </location>
</feature>
<feature type="coiled-coil region" evidence="1">
    <location>
        <begin position="67"/>
        <end position="101"/>
    </location>
</feature>
<proteinExistence type="predicted"/>
<organism evidence="3 4">
    <name type="scientific">Clavelina lepadiformis</name>
    <name type="common">Light-bulb sea squirt</name>
    <name type="synonym">Ascidia lepadiformis</name>
    <dbReference type="NCBI Taxonomy" id="159417"/>
    <lineage>
        <taxon>Eukaryota</taxon>
        <taxon>Metazoa</taxon>
        <taxon>Chordata</taxon>
        <taxon>Tunicata</taxon>
        <taxon>Ascidiacea</taxon>
        <taxon>Aplousobranchia</taxon>
        <taxon>Clavelinidae</taxon>
        <taxon>Clavelina</taxon>
    </lineage>
</organism>
<dbReference type="Proteomes" id="UP001642483">
    <property type="component" value="Unassembled WGS sequence"/>
</dbReference>
<reference evidence="3 4" key="1">
    <citation type="submission" date="2024-02" db="EMBL/GenBank/DDBJ databases">
        <authorList>
            <person name="Daric V."/>
            <person name="Darras S."/>
        </authorList>
    </citation>
    <scope>NUCLEOTIDE SEQUENCE [LARGE SCALE GENOMIC DNA]</scope>
</reference>
<keyword evidence="4" id="KW-1185">Reference proteome</keyword>